<proteinExistence type="predicted"/>
<dbReference type="AlphaFoldDB" id="A0A1F5MJA4"/>
<dbReference type="EMBL" id="MFDO01000018">
    <property type="protein sequence ID" value="OGE65433.1"/>
    <property type="molecule type" value="Genomic_DNA"/>
</dbReference>
<name>A0A1F5MJA4_9BACT</name>
<comment type="caution">
    <text evidence="2">The sequence shown here is derived from an EMBL/GenBank/DDBJ whole genome shotgun (WGS) entry which is preliminary data.</text>
</comment>
<protein>
    <submittedName>
        <fullName evidence="2">Uncharacterized protein</fullName>
    </submittedName>
</protein>
<evidence type="ECO:0000313" key="3">
    <source>
        <dbReference type="Proteomes" id="UP000178017"/>
    </source>
</evidence>
<evidence type="ECO:0000313" key="2">
    <source>
        <dbReference type="EMBL" id="OGE65433.1"/>
    </source>
</evidence>
<accession>A0A1F5MJA4</accession>
<feature type="transmembrane region" description="Helical" evidence="1">
    <location>
        <begin position="16"/>
        <end position="37"/>
    </location>
</feature>
<organism evidence="2 3">
    <name type="scientific">Candidatus Daviesbacteria bacterium RIFCSPLOWO2_01_FULL_40_24</name>
    <dbReference type="NCBI Taxonomy" id="1797787"/>
    <lineage>
        <taxon>Bacteria</taxon>
        <taxon>Candidatus Daviesiibacteriota</taxon>
    </lineage>
</organism>
<feature type="transmembrane region" description="Helical" evidence="1">
    <location>
        <begin position="49"/>
        <end position="67"/>
    </location>
</feature>
<sequence>MLSIIIDKLVSLVEELYYSMSMLTVIYIAIFVIWIIFNRFHRLRHQTPLIIGFILLFISMVISIFSVEVAGAVGVYVFLCLVLTVFQLITEKENDQKSK</sequence>
<evidence type="ECO:0000256" key="1">
    <source>
        <dbReference type="SAM" id="Phobius"/>
    </source>
</evidence>
<keyword evidence="1" id="KW-1133">Transmembrane helix</keyword>
<feature type="transmembrane region" description="Helical" evidence="1">
    <location>
        <begin position="73"/>
        <end position="90"/>
    </location>
</feature>
<gene>
    <name evidence="2" type="ORF">A3B49_00920</name>
</gene>
<keyword evidence="1" id="KW-0472">Membrane</keyword>
<reference evidence="2 3" key="1">
    <citation type="journal article" date="2016" name="Nat. Commun.">
        <title>Thousands of microbial genomes shed light on interconnected biogeochemical processes in an aquifer system.</title>
        <authorList>
            <person name="Anantharaman K."/>
            <person name="Brown C.T."/>
            <person name="Hug L.A."/>
            <person name="Sharon I."/>
            <person name="Castelle C.J."/>
            <person name="Probst A.J."/>
            <person name="Thomas B.C."/>
            <person name="Singh A."/>
            <person name="Wilkins M.J."/>
            <person name="Karaoz U."/>
            <person name="Brodie E.L."/>
            <person name="Williams K.H."/>
            <person name="Hubbard S.S."/>
            <person name="Banfield J.F."/>
        </authorList>
    </citation>
    <scope>NUCLEOTIDE SEQUENCE [LARGE SCALE GENOMIC DNA]</scope>
</reference>
<dbReference type="Proteomes" id="UP000178017">
    <property type="component" value="Unassembled WGS sequence"/>
</dbReference>
<keyword evidence="1" id="KW-0812">Transmembrane</keyword>